<dbReference type="InterPro" id="IPR002734">
    <property type="entry name" value="RibDG_C"/>
</dbReference>
<dbReference type="SUPFAM" id="SSF53597">
    <property type="entry name" value="Dihydrofolate reductase-like"/>
    <property type="match status" value="1"/>
</dbReference>
<dbReference type="Gene3D" id="3.40.430.10">
    <property type="entry name" value="Dihydrofolate Reductase, subunit A"/>
    <property type="match status" value="1"/>
</dbReference>
<evidence type="ECO:0000259" key="1">
    <source>
        <dbReference type="Pfam" id="PF01872"/>
    </source>
</evidence>
<evidence type="ECO:0000313" key="2">
    <source>
        <dbReference type="EMBL" id="GAN14924.1"/>
    </source>
</evidence>
<protein>
    <submittedName>
        <fullName evidence="2">DNA, contig: SP647</fullName>
    </submittedName>
</protein>
<dbReference type="Pfam" id="PF01872">
    <property type="entry name" value="RibD_C"/>
    <property type="match status" value="1"/>
</dbReference>
<dbReference type="RefSeq" id="WP_007405139.1">
    <property type="nucleotide sequence ID" value="NZ_BBJS01000047.1"/>
</dbReference>
<proteinExistence type="predicted"/>
<dbReference type="InterPro" id="IPR024072">
    <property type="entry name" value="DHFR-like_dom_sf"/>
</dbReference>
<dbReference type="GO" id="GO:0009231">
    <property type="term" value="P:riboflavin biosynthetic process"/>
    <property type="evidence" value="ECO:0007669"/>
    <property type="project" value="InterPro"/>
</dbReference>
<evidence type="ECO:0000313" key="3">
    <source>
        <dbReference type="Proteomes" id="UP000032025"/>
    </source>
</evidence>
<gene>
    <name evidence="2" type="ORF">SP6_47_00250</name>
</gene>
<keyword evidence="3" id="KW-1185">Reference proteome</keyword>
<dbReference type="GO" id="GO:0008703">
    <property type="term" value="F:5-amino-6-(5-phosphoribosylamino)uracil reductase activity"/>
    <property type="evidence" value="ECO:0007669"/>
    <property type="project" value="InterPro"/>
</dbReference>
<dbReference type="GeneID" id="78528323"/>
<comment type="caution">
    <text evidence="2">The sequence shown here is derived from an EMBL/GenBank/DDBJ whole genome shotgun (WGS) entry which is preliminary data.</text>
</comment>
<reference evidence="2 3" key="1">
    <citation type="submission" date="2014-08" db="EMBL/GenBank/DDBJ databases">
        <title>Whole genome shotgun sequence of Sphingomonas paucimobilis NBRC 13935.</title>
        <authorList>
            <person name="Hosoyama A."/>
            <person name="Hashimoto M."/>
            <person name="Hosoyama Y."/>
            <person name="Noguchi M."/>
            <person name="Uohara A."/>
            <person name="Ohji S."/>
            <person name="Katano-Makiyama Y."/>
            <person name="Ichikawa N."/>
            <person name="Kimura A."/>
            <person name="Yamazoe A."/>
            <person name="Fujita N."/>
        </authorList>
    </citation>
    <scope>NUCLEOTIDE SEQUENCE [LARGE SCALE GENOMIC DNA]</scope>
    <source>
        <strain evidence="2 3">NBRC 13935</strain>
    </source>
</reference>
<organism evidence="2 3">
    <name type="scientific">Sphingomonas paucimobilis NBRC 13935</name>
    <dbReference type="NCBI Taxonomy" id="1219050"/>
    <lineage>
        <taxon>Bacteria</taxon>
        <taxon>Pseudomonadati</taxon>
        <taxon>Pseudomonadota</taxon>
        <taxon>Alphaproteobacteria</taxon>
        <taxon>Sphingomonadales</taxon>
        <taxon>Sphingomonadaceae</taxon>
        <taxon>Sphingomonas</taxon>
    </lineage>
</organism>
<dbReference type="PANTHER" id="PTHR38011:SF11">
    <property type="entry name" value="2,5-DIAMINO-6-RIBOSYLAMINO-4(3H)-PYRIMIDINONE 5'-PHOSPHATE REDUCTASE"/>
    <property type="match status" value="1"/>
</dbReference>
<accession>A0A0C9N5Z6</accession>
<name>A0A0C9N5Z6_SPHPI</name>
<feature type="domain" description="Bacterial bifunctional deaminase-reductase C-terminal" evidence="1">
    <location>
        <begin position="3"/>
        <end position="183"/>
    </location>
</feature>
<dbReference type="AlphaFoldDB" id="A0A0C9N5Z6"/>
<dbReference type="EMBL" id="BBJS01000047">
    <property type="protein sequence ID" value="GAN14924.1"/>
    <property type="molecule type" value="Genomic_DNA"/>
</dbReference>
<sequence>MRELILKMTMSLDGFVSATEGDNRWMFGEDPAAKGWSVDYLSQAGLHIMGRETFHAMADHWPGSTDLFAVPMNAIPKVVFSREGDEIAPDAATLPPGGESWANAYVASGDLDEEVAALKAESGGPIIAHGGVRFARSLIAHGLVDRFALLVAPVALGRGEPLFSELERPLALELVEAVTFPGGAMAKIYRPT</sequence>
<dbReference type="InterPro" id="IPR050765">
    <property type="entry name" value="Riboflavin_Biosynth_HTPR"/>
</dbReference>
<dbReference type="Proteomes" id="UP000032025">
    <property type="component" value="Unassembled WGS sequence"/>
</dbReference>
<dbReference type="PANTHER" id="PTHR38011">
    <property type="entry name" value="DIHYDROFOLATE REDUCTASE FAMILY PROTEIN (AFU_ORTHOLOGUE AFUA_8G06820)"/>
    <property type="match status" value="1"/>
</dbReference>